<protein>
    <submittedName>
        <fullName evidence="1">Uncharacterized protein</fullName>
    </submittedName>
</protein>
<gene>
    <name evidence="1" type="ORF">BCL69_102725</name>
</gene>
<evidence type="ECO:0000313" key="2">
    <source>
        <dbReference type="Proteomes" id="UP000324176"/>
    </source>
</evidence>
<dbReference type="Proteomes" id="UP000324176">
    <property type="component" value="Unassembled WGS sequence"/>
</dbReference>
<organism evidence="1 2">
    <name type="scientific">Nitrosomonas communis</name>
    <dbReference type="NCBI Taxonomy" id="44574"/>
    <lineage>
        <taxon>Bacteria</taxon>
        <taxon>Pseudomonadati</taxon>
        <taxon>Pseudomonadota</taxon>
        <taxon>Betaproteobacteria</taxon>
        <taxon>Nitrosomonadales</taxon>
        <taxon>Nitrosomonadaceae</taxon>
        <taxon>Nitrosomonas</taxon>
    </lineage>
</organism>
<name>A0A5D3YEA6_9PROT</name>
<accession>A0A5D3YEA6</accession>
<dbReference type="AlphaFoldDB" id="A0A5D3YEA6"/>
<evidence type="ECO:0000313" key="1">
    <source>
        <dbReference type="EMBL" id="TYP87056.1"/>
    </source>
</evidence>
<dbReference type="EMBL" id="VNHT01000027">
    <property type="protein sequence ID" value="TYP87056.1"/>
    <property type="molecule type" value="Genomic_DNA"/>
</dbReference>
<proteinExistence type="predicted"/>
<comment type="caution">
    <text evidence="1">The sequence shown here is derived from an EMBL/GenBank/DDBJ whole genome shotgun (WGS) entry which is preliminary data.</text>
</comment>
<sequence>MVPKKTSDNKYDKLLLEYQVDEIRSSNGTNLPGFLMQSFFLKDRRDHNNQAV</sequence>
<reference evidence="1 2" key="1">
    <citation type="submission" date="2019-07" db="EMBL/GenBank/DDBJ databases">
        <title>Active sludge and wastewater microbial communities from Klosterneuburg, Austria.</title>
        <authorList>
            <person name="Wagner M."/>
        </authorList>
    </citation>
    <scope>NUCLEOTIDE SEQUENCE [LARGE SCALE GENOMIC DNA]</scope>
    <source>
        <strain evidence="1 2">Nm2</strain>
    </source>
</reference>